<accession>A0A3A8QHE5</accession>
<comment type="caution">
    <text evidence="2">The sequence shown here is derived from an EMBL/GenBank/DDBJ whole genome shotgun (WGS) entry which is preliminary data.</text>
</comment>
<dbReference type="GO" id="GO:0003700">
    <property type="term" value="F:DNA-binding transcription factor activity"/>
    <property type="evidence" value="ECO:0007669"/>
    <property type="project" value="InterPro"/>
</dbReference>
<dbReference type="AlphaFoldDB" id="A0A3A8QHE5"/>
<dbReference type="PRINTS" id="PR00778">
    <property type="entry name" value="HTHARSR"/>
</dbReference>
<evidence type="ECO:0000313" key="2">
    <source>
        <dbReference type="EMBL" id="RKH65685.1"/>
    </source>
</evidence>
<sequence>MVQSQAILDRSFAALSDPTRRAILMRLGSSEVSIGSLSEHFEMTLTGLQKHVRVLEEAGLVTTKKVGRVRHCRLGPRRLEDVAKWMASYRSMLEQRLDHLEDFLERTKGTP</sequence>
<feature type="domain" description="HTH arsR-type" evidence="1">
    <location>
        <begin position="1"/>
        <end position="94"/>
    </location>
</feature>
<protein>
    <submittedName>
        <fullName evidence="2">ArsR family transcriptional regulator</fullName>
    </submittedName>
</protein>
<dbReference type="PROSITE" id="PS50987">
    <property type="entry name" value="HTH_ARSR_2"/>
    <property type="match status" value="1"/>
</dbReference>
<reference evidence="3" key="1">
    <citation type="submission" date="2018-09" db="EMBL/GenBank/DDBJ databases">
        <authorList>
            <person name="Livingstone P.G."/>
            <person name="Whitworth D.E."/>
        </authorList>
    </citation>
    <scope>NUCLEOTIDE SEQUENCE [LARGE SCALE GENOMIC DNA]</scope>
    <source>
        <strain evidence="3">CA051B</strain>
    </source>
</reference>
<dbReference type="InterPro" id="IPR036388">
    <property type="entry name" value="WH-like_DNA-bd_sf"/>
</dbReference>
<dbReference type="CDD" id="cd00090">
    <property type="entry name" value="HTH_ARSR"/>
    <property type="match status" value="1"/>
</dbReference>
<dbReference type="InterPro" id="IPR001845">
    <property type="entry name" value="HTH_ArsR_DNA-bd_dom"/>
</dbReference>
<name>A0A3A8QHE5_9BACT</name>
<evidence type="ECO:0000259" key="1">
    <source>
        <dbReference type="PROSITE" id="PS50987"/>
    </source>
</evidence>
<dbReference type="Gene3D" id="1.10.10.10">
    <property type="entry name" value="Winged helix-like DNA-binding domain superfamily/Winged helix DNA-binding domain"/>
    <property type="match status" value="1"/>
</dbReference>
<gene>
    <name evidence="2" type="ORF">D7V93_05505</name>
</gene>
<dbReference type="PANTHER" id="PTHR38600">
    <property type="entry name" value="TRANSCRIPTIONAL REGULATORY PROTEIN"/>
    <property type="match status" value="1"/>
</dbReference>
<dbReference type="Proteomes" id="UP000272888">
    <property type="component" value="Unassembled WGS sequence"/>
</dbReference>
<keyword evidence="3" id="KW-1185">Reference proteome</keyword>
<dbReference type="PANTHER" id="PTHR38600:SF2">
    <property type="entry name" value="SLL0088 PROTEIN"/>
    <property type="match status" value="1"/>
</dbReference>
<dbReference type="Pfam" id="PF12840">
    <property type="entry name" value="HTH_20"/>
    <property type="match status" value="1"/>
</dbReference>
<dbReference type="RefSeq" id="WP_120642359.1">
    <property type="nucleotide sequence ID" value="NZ_RAWB01000035.1"/>
</dbReference>
<proteinExistence type="predicted"/>
<dbReference type="SMART" id="SM00418">
    <property type="entry name" value="HTH_ARSR"/>
    <property type="match status" value="1"/>
</dbReference>
<dbReference type="EMBL" id="RAWB01000035">
    <property type="protein sequence ID" value="RKH65685.1"/>
    <property type="molecule type" value="Genomic_DNA"/>
</dbReference>
<dbReference type="InterPro" id="IPR036390">
    <property type="entry name" value="WH_DNA-bd_sf"/>
</dbReference>
<evidence type="ECO:0000313" key="3">
    <source>
        <dbReference type="Proteomes" id="UP000272888"/>
    </source>
</evidence>
<organism evidence="2 3">
    <name type="scientific">Corallococcus llansteffanensis</name>
    <dbReference type="NCBI Taxonomy" id="2316731"/>
    <lineage>
        <taxon>Bacteria</taxon>
        <taxon>Pseudomonadati</taxon>
        <taxon>Myxococcota</taxon>
        <taxon>Myxococcia</taxon>
        <taxon>Myxococcales</taxon>
        <taxon>Cystobacterineae</taxon>
        <taxon>Myxococcaceae</taxon>
        <taxon>Corallococcus</taxon>
    </lineage>
</organism>
<dbReference type="NCBIfam" id="NF033788">
    <property type="entry name" value="HTH_metalloreg"/>
    <property type="match status" value="1"/>
</dbReference>
<dbReference type="InterPro" id="IPR011991">
    <property type="entry name" value="ArsR-like_HTH"/>
</dbReference>
<dbReference type="SUPFAM" id="SSF46785">
    <property type="entry name" value="Winged helix' DNA-binding domain"/>
    <property type="match status" value="1"/>
</dbReference>